<feature type="compositionally biased region" description="Low complexity" evidence="1">
    <location>
        <begin position="93"/>
        <end position="103"/>
    </location>
</feature>
<accession>A0ABP0G875</accession>
<evidence type="ECO:0000313" key="3">
    <source>
        <dbReference type="EMBL" id="CAK8696347.1"/>
    </source>
</evidence>
<proteinExistence type="predicted"/>
<evidence type="ECO:0000256" key="1">
    <source>
        <dbReference type="SAM" id="MobiDB-lite"/>
    </source>
</evidence>
<evidence type="ECO:0000313" key="4">
    <source>
        <dbReference type="Proteomes" id="UP001642483"/>
    </source>
</evidence>
<sequence>MVKLPSDEQPSRNIFDRVSKSKIFHTEREISKMSGKPVRKKTASYDKHFLCHTDTTGAGAGNSYPHRKDFQWNLLFLKSSWGTGMQTKDVNISTKRTSSSRCSTKTKKIPTSSESVRMSRSSTKSKNDVPRPRPRKANTAPDISFPPLGESKTIYANQASVAAPSISSKRESKRKTAHSDRSRITLDSIPEHEPLTTLTAKDHQHGSKRTTSKQRHPHLSASPNSSKSSIRSGSASKSNFSRATTSSSLLSSRLPFETYAYESRNGAYSASTYRTSTSYRNSSRMSTSLSSITGWDEHEGRPAMEKFLSKTSSNRIGNDRTGMVECTIKPATLKALVRTVSQDLNTKGRESKHLDSTGVGINLDTNYSMRRHQQFTNLKFAVEESASKARLRSSLYKTEESQRRPTIFRSNLMETKRKKSFNPRYHGEITRPTIVDKHAHKYPSEERFHTKWVPKLNVNNATGPWTTYISQ</sequence>
<feature type="compositionally biased region" description="Basic residues" evidence="1">
    <location>
        <begin position="206"/>
        <end position="218"/>
    </location>
</feature>
<dbReference type="EMBL" id="CAWYQH010000152">
    <property type="protein sequence ID" value="CAK8696347.1"/>
    <property type="molecule type" value="Genomic_DNA"/>
</dbReference>
<name>A0ABP0G875_CLALP</name>
<organism evidence="2 4">
    <name type="scientific">Clavelina lepadiformis</name>
    <name type="common">Light-bulb sea squirt</name>
    <name type="synonym">Ascidia lepadiformis</name>
    <dbReference type="NCBI Taxonomy" id="159417"/>
    <lineage>
        <taxon>Eukaryota</taxon>
        <taxon>Metazoa</taxon>
        <taxon>Chordata</taxon>
        <taxon>Tunicata</taxon>
        <taxon>Ascidiacea</taxon>
        <taxon>Aplousobranchia</taxon>
        <taxon>Clavelinidae</taxon>
        <taxon>Clavelina</taxon>
    </lineage>
</organism>
<feature type="compositionally biased region" description="Basic and acidic residues" evidence="1">
    <location>
        <begin position="177"/>
        <end position="205"/>
    </location>
</feature>
<dbReference type="Proteomes" id="UP001642483">
    <property type="component" value="Unassembled WGS sequence"/>
</dbReference>
<protein>
    <submittedName>
        <fullName evidence="2">Uncharacterized protein</fullName>
    </submittedName>
</protein>
<dbReference type="EMBL" id="CAWYQH010000107">
    <property type="protein sequence ID" value="CAK8688016.1"/>
    <property type="molecule type" value="Genomic_DNA"/>
</dbReference>
<gene>
    <name evidence="2" type="ORF">CVLEPA_LOCUS20056</name>
    <name evidence="3" type="ORF">CVLEPA_LOCUS29505</name>
</gene>
<reference evidence="2 4" key="1">
    <citation type="submission" date="2024-02" db="EMBL/GenBank/DDBJ databases">
        <authorList>
            <person name="Daric V."/>
            <person name="Darras S."/>
        </authorList>
    </citation>
    <scope>NUCLEOTIDE SEQUENCE [LARGE SCALE GENOMIC DNA]</scope>
</reference>
<comment type="caution">
    <text evidence="2">The sequence shown here is derived from an EMBL/GenBank/DDBJ whole genome shotgun (WGS) entry which is preliminary data.</text>
</comment>
<feature type="compositionally biased region" description="Low complexity" evidence="1">
    <location>
        <begin position="220"/>
        <end position="247"/>
    </location>
</feature>
<feature type="compositionally biased region" description="Low complexity" evidence="1">
    <location>
        <begin position="111"/>
        <end position="124"/>
    </location>
</feature>
<feature type="region of interest" description="Disordered" evidence="1">
    <location>
        <begin position="91"/>
        <end position="247"/>
    </location>
</feature>
<keyword evidence="4" id="KW-1185">Reference proteome</keyword>
<evidence type="ECO:0000313" key="2">
    <source>
        <dbReference type="EMBL" id="CAK8688016.1"/>
    </source>
</evidence>